<dbReference type="PANTHER" id="PTHR43191:SF2">
    <property type="entry name" value="RRNA METHYLTRANSFERASE 3, MITOCHONDRIAL"/>
    <property type="match status" value="1"/>
</dbReference>
<evidence type="ECO:0000256" key="2">
    <source>
        <dbReference type="ARBA" id="ARBA00022603"/>
    </source>
</evidence>
<dbReference type="OrthoDB" id="9785673at2"/>
<dbReference type="SUPFAM" id="SSF75217">
    <property type="entry name" value="alpha/beta knot"/>
    <property type="match status" value="1"/>
</dbReference>
<feature type="domain" description="MRM3-like substrate binding" evidence="5">
    <location>
        <begin position="8"/>
        <end position="97"/>
    </location>
</feature>
<dbReference type="InterPro" id="IPR051259">
    <property type="entry name" value="rRNA_Methyltransferase"/>
</dbReference>
<feature type="domain" description="tRNA/rRNA methyltransferase SpoU type" evidence="4">
    <location>
        <begin position="115"/>
        <end position="253"/>
    </location>
</feature>
<dbReference type="Pfam" id="PF22435">
    <property type="entry name" value="MRM3-like_sub_bind"/>
    <property type="match status" value="1"/>
</dbReference>
<evidence type="ECO:0000259" key="4">
    <source>
        <dbReference type="Pfam" id="PF00588"/>
    </source>
</evidence>
<dbReference type="EMBL" id="FQXI01000001">
    <property type="protein sequence ID" value="SHG97253.1"/>
    <property type="molecule type" value="Genomic_DNA"/>
</dbReference>
<comment type="similarity">
    <text evidence="1">Belongs to the class IV-like SAM-binding methyltransferase superfamily. RNA methyltransferase TrmH family.</text>
</comment>
<dbReference type="RefSeq" id="WP_073182904.1">
    <property type="nucleotide sequence ID" value="NZ_FQXI01000001.1"/>
</dbReference>
<dbReference type="AlphaFoldDB" id="A0A1M5P7R0"/>
<dbReference type="Gene3D" id="3.40.1280.10">
    <property type="match status" value="1"/>
</dbReference>
<organism evidence="6 7">
    <name type="scientific">Anaerosphaera aminiphila DSM 21120</name>
    <dbReference type="NCBI Taxonomy" id="1120995"/>
    <lineage>
        <taxon>Bacteria</taxon>
        <taxon>Bacillati</taxon>
        <taxon>Bacillota</taxon>
        <taxon>Tissierellia</taxon>
        <taxon>Tissierellales</taxon>
        <taxon>Peptoniphilaceae</taxon>
        <taxon>Anaerosphaera</taxon>
    </lineage>
</organism>
<evidence type="ECO:0000313" key="6">
    <source>
        <dbReference type="EMBL" id="SHG97253.1"/>
    </source>
</evidence>
<keyword evidence="2 6" id="KW-0489">Methyltransferase</keyword>
<dbReference type="PANTHER" id="PTHR43191">
    <property type="entry name" value="RRNA METHYLTRANSFERASE 3"/>
    <property type="match status" value="1"/>
</dbReference>
<dbReference type="GO" id="GO:0006396">
    <property type="term" value="P:RNA processing"/>
    <property type="evidence" value="ECO:0007669"/>
    <property type="project" value="InterPro"/>
</dbReference>
<dbReference type="InterPro" id="IPR001537">
    <property type="entry name" value="SpoU_MeTrfase"/>
</dbReference>
<dbReference type="InterPro" id="IPR029026">
    <property type="entry name" value="tRNA_m1G_MTases_N"/>
</dbReference>
<dbReference type="GO" id="GO:0008173">
    <property type="term" value="F:RNA methyltransferase activity"/>
    <property type="evidence" value="ECO:0007669"/>
    <property type="project" value="InterPro"/>
</dbReference>
<protein>
    <submittedName>
        <fullName evidence="6">RNA methyltransferase, TrmH family</fullName>
    </submittedName>
</protein>
<accession>A0A1M5P7R0</accession>
<evidence type="ECO:0000259" key="5">
    <source>
        <dbReference type="Pfam" id="PF22435"/>
    </source>
</evidence>
<evidence type="ECO:0000313" key="7">
    <source>
        <dbReference type="Proteomes" id="UP000184032"/>
    </source>
</evidence>
<gene>
    <name evidence="6" type="ORF">SAMN02745245_00195</name>
</gene>
<dbReference type="InterPro" id="IPR029028">
    <property type="entry name" value="Alpha/beta_knot_MTases"/>
</dbReference>
<dbReference type="Gene3D" id="3.30.1330.30">
    <property type="match status" value="1"/>
</dbReference>
<dbReference type="InterPro" id="IPR029064">
    <property type="entry name" value="Ribosomal_eL30-like_sf"/>
</dbReference>
<keyword evidence="3 6" id="KW-0808">Transferase</keyword>
<evidence type="ECO:0000256" key="1">
    <source>
        <dbReference type="ARBA" id="ARBA00007228"/>
    </source>
</evidence>
<dbReference type="InterPro" id="IPR053888">
    <property type="entry name" value="MRM3-like_sub_bind"/>
</dbReference>
<dbReference type="GO" id="GO:0003723">
    <property type="term" value="F:RNA binding"/>
    <property type="evidence" value="ECO:0007669"/>
    <property type="project" value="InterPro"/>
</dbReference>
<dbReference type="Pfam" id="PF00588">
    <property type="entry name" value="SpoU_methylase"/>
    <property type="match status" value="1"/>
</dbReference>
<dbReference type="CDD" id="cd18095">
    <property type="entry name" value="SpoU-like_rRNA-MTase"/>
    <property type="match status" value="1"/>
</dbReference>
<dbReference type="GO" id="GO:0032259">
    <property type="term" value="P:methylation"/>
    <property type="evidence" value="ECO:0007669"/>
    <property type="project" value="UniProtKB-KW"/>
</dbReference>
<keyword evidence="7" id="KW-1185">Reference proteome</keyword>
<dbReference type="STRING" id="1120995.SAMN02745245_00195"/>
<name>A0A1M5P7R0_9FIRM</name>
<proteinExistence type="inferred from homology"/>
<dbReference type="Proteomes" id="UP000184032">
    <property type="component" value="Unassembled WGS sequence"/>
</dbReference>
<reference evidence="6 7" key="1">
    <citation type="submission" date="2016-11" db="EMBL/GenBank/DDBJ databases">
        <authorList>
            <person name="Jaros S."/>
            <person name="Januszkiewicz K."/>
            <person name="Wedrychowicz H."/>
        </authorList>
    </citation>
    <scope>NUCLEOTIDE SEQUENCE [LARGE SCALE GENOMIC DNA]</scope>
    <source>
        <strain evidence="6 7">DSM 21120</strain>
    </source>
</reference>
<dbReference type="SUPFAM" id="SSF55315">
    <property type="entry name" value="L30e-like"/>
    <property type="match status" value="1"/>
</dbReference>
<evidence type="ECO:0000256" key="3">
    <source>
        <dbReference type="ARBA" id="ARBA00022679"/>
    </source>
</evidence>
<sequence>MIIKSSENKNYKFLKSLLNKKYRTKEKLFLVEGIKVISESLEYFNPKYMAVSEDFYLKNQNEEIIKTLEESTDFFFIFPDILFNKLSDTENPQGVIAYYTHIHKTGISTINKGRYILLDDVKDPGNVGGIIRSADAFLIDGVILTRECVDLYNPKLIRSTMASIFRVNIYTIDEKSEILNLRKNGFKIVSTSIEKSKSSYNYSFEKNSVFIVGNEARGVSEEMFKYSDENIHIPMSNKVDSLNVNVASSIIMYEMNRNE</sequence>